<evidence type="ECO:0000313" key="2">
    <source>
        <dbReference type="Proteomes" id="UP000031449"/>
    </source>
</evidence>
<dbReference type="HOGENOM" id="CLU_054933_0_0_9"/>
<reference evidence="1 2" key="1">
    <citation type="submission" date="2014-08" db="EMBL/GenBank/DDBJ databases">
        <title>Complete genome of a marine bacteria Jeotgalibacillus malaysiensis.</title>
        <authorList>
            <person name="Yaakop A.S."/>
            <person name="Chan K.-G."/>
            <person name="Goh K.M."/>
        </authorList>
    </citation>
    <scope>NUCLEOTIDE SEQUENCE [LARGE SCALE GENOMIC DNA]</scope>
    <source>
        <strain evidence="1 2">D5</strain>
        <plasmid evidence="2">Plasmid</plasmid>
    </source>
</reference>
<geneLocation type="plasmid" evidence="2"/>
<dbReference type="BioCyc" id="JESP1508404:G14D9-13204-MONOMER"/>
<proteinExistence type="predicted"/>
<protein>
    <submittedName>
        <fullName evidence="1">Uncharacterized protein</fullName>
    </submittedName>
</protein>
<accession>A0A0B5AXE3</accession>
<keyword evidence="1" id="KW-0614">Plasmid</keyword>
<evidence type="ECO:0000313" key="1">
    <source>
        <dbReference type="EMBL" id="AJD93238.1"/>
    </source>
</evidence>
<organism evidence="1 2">
    <name type="scientific">Jeotgalibacillus malaysiensis</name>
    <dbReference type="NCBI Taxonomy" id="1508404"/>
    <lineage>
        <taxon>Bacteria</taxon>
        <taxon>Bacillati</taxon>
        <taxon>Bacillota</taxon>
        <taxon>Bacilli</taxon>
        <taxon>Bacillales</taxon>
        <taxon>Caryophanaceae</taxon>
        <taxon>Jeotgalibacillus</taxon>
    </lineage>
</organism>
<dbReference type="Proteomes" id="UP000031449">
    <property type="component" value="Plasmid unnamed"/>
</dbReference>
<dbReference type="KEGG" id="jeo:JMA_39200"/>
<dbReference type="EMBL" id="CP009417">
    <property type="protein sequence ID" value="AJD93238.1"/>
    <property type="molecule type" value="Genomic_DNA"/>
</dbReference>
<keyword evidence="2" id="KW-1185">Reference proteome</keyword>
<gene>
    <name evidence="1" type="ORF">JMA_39200</name>
</gene>
<dbReference type="AlphaFoldDB" id="A0A0B5AXE3"/>
<name>A0A0B5AXE3_9BACL</name>
<sequence length="307" mass="33435">MSEMKRYSVSPEVGTSLLRIQALVHIPEYNVKKGDKGGLIEGEHNLPQDGSGWIDESSVVQDYSILESGLVCKNSELSGRVVMSEGKIEDSTLNGKISITGCDCLIKGCSLRVPGFYITYGKIENSILQNVDASDFFSIKKSKIQAGLNVWFSGRLVMEASDIYAHSGKLNQVTMQNSLIKTEKVFAFEKLTIENGFLSAEKELSFGTWNNSIDKKPGVTISGIEGEPVVIYGERISLISSTVSGSAVISGHIDITHSSISEMASINMKKGVLQHCTVTEMASIVQETDAEVVLEKLVLNGETFYEC</sequence>
<dbReference type="OrthoDB" id="7923656at2"/>